<dbReference type="EMBL" id="CP042430">
    <property type="protein sequence ID" value="QEC47194.1"/>
    <property type="molecule type" value="Genomic_DNA"/>
</dbReference>
<dbReference type="AlphaFoldDB" id="A0A5B8U2C5"/>
<reference evidence="4 5" key="1">
    <citation type="journal article" date="2018" name="J. Microbiol.">
        <title>Baekduia soli gen. nov., sp. nov., a novel bacterium isolated from the soil of Baekdu Mountain and proposal of a novel family name, Baekduiaceae fam. nov.</title>
        <authorList>
            <person name="An D.S."/>
            <person name="Siddiqi M.Z."/>
            <person name="Kim K.H."/>
            <person name="Yu H.S."/>
            <person name="Im W.T."/>
        </authorList>
    </citation>
    <scope>NUCLEOTIDE SEQUENCE [LARGE SCALE GENOMIC DNA]</scope>
    <source>
        <strain evidence="4 5">BR7-21</strain>
    </source>
</reference>
<gene>
    <name evidence="4" type="ORF">FSW04_06050</name>
</gene>
<evidence type="ECO:0000256" key="3">
    <source>
        <dbReference type="RuleBase" id="RU000363"/>
    </source>
</evidence>
<dbReference type="RefSeq" id="WP_146917359.1">
    <property type="nucleotide sequence ID" value="NZ_CP042430.1"/>
</dbReference>
<proteinExistence type="inferred from homology"/>
<sequence length="258" mass="27330">MELHGITVLVTGANRGIGRAIAQRLAREPVRVLAGVRDVSAYDPIPAGQGTVVPVALDLSSRESIDAGLDGLGDDLRAIDVLVNNAGQFTAGLLEEQDLEQIYSLIQVNLLGTIHLTHRLLPIMLARGSGKIVNNSSVSGYVNFPAVSTYAASKGGVAAFTESLRRELAPTPVTTLHVITGGIATEMLDDTKRLLEPHFGTLDGWDRQSPESWADKIARAIAADDDVLGPGGKSALGKLASHLPKVVLDTVSSRSFRR</sequence>
<dbReference type="InterPro" id="IPR020904">
    <property type="entry name" value="Sc_DH/Rdtase_CS"/>
</dbReference>
<dbReference type="Pfam" id="PF00106">
    <property type="entry name" value="adh_short"/>
    <property type="match status" value="1"/>
</dbReference>
<accession>A0A5B8U2C5</accession>
<keyword evidence="5" id="KW-1185">Reference proteome</keyword>
<evidence type="ECO:0000256" key="2">
    <source>
        <dbReference type="ARBA" id="ARBA00023002"/>
    </source>
</evidence>
<dbReference type="GO" id="GO:0016491">
    <property type="term" value="F:oxidoreductase activity"/>
    <property type="evidence" value="ECO:0007669"/>
    <property type="project" value="UniProtKB-KW"/>
</dbReference>
<protein>
    <submittedName>
        <fullName evidence="4">SDR family NAD(P)-dependent oxidoreductase</fullName>
    </submittedName>
</protein>
<keyword evidence="2" id="KW-0560">Oxidoreductase</keyword>
<dbReference type="Proteomes" id="UP000321805">
    <property type="component" value="Chromosome"/>
</dbReference>
<comment type="similarity">
    <text evidence="1 3">Belongs to the short-chain dehydrogenases/reductases (SDR) family.</text>
</comment>
<evidence type="ECO:0000313" key="4">
    <source>
        <dbReference type="EMBL" id="QEC47194.1"/>
    </source>
</evidence>
<dbReference type="SUPFAM" id="SSF51735">
    <property type="entry name" value="NAD(P)-binding Rossmann-fold domains"/>
    <property type="match status" value="1"/>
</dbReference>
<dbReference type="OrthoDB" id="9797538at2"/>
<name>A0A5B8U2C5_9ACTN</name>
<dbReference type="InterPro" id="IPR036291">
    <property type="entry name" value="NAD(P)-bd_dom_sf"/>
</dbReference>
<evidence type="ECO:0000256" key="1">
    <source>
        <dbReference type="ARBA" id="ARBA00006484"/>
    </source>
</evidence>
<dbReference type="PRINTS" id="PR00081">
    <property type="entry name" value="GDHRDH"/>
</dbReference>
<dbReference type="PANTHER" id="PTHR44169">
    <property type="entry name" value="NADPH-DEPENDENT 1-ACYLDIHYDROXYACETONE PHOSPHATE REDUCTASE"/>
    <property type="match status" value="1"/>
</dbReference>
<dbReference type="Gene3D" id="3.40.50.720">
    <property type="entry name" value="NAD(P)-binding Rossmann-like Domain"/>
    <property type="match status" value="1"/>
</dbReference>
<dbReference type="InterPro" id="IPR002347">
    <property type="entry name" value="SDR_fam"/>
</dbReference>
<organism evidence="4 5">
    <name type="scientific">Baekduia soli</name>
    <dbReference type="NCBI Taxonomy" id="496014"/>
    <lineage>
        <taxon>Bacteria</taxon>
        <taxon>Bacillati</taxon>
        <taxon>Actinomycetota</taxon>
        <taxon>Thermoleophilia</taxon>
        <taxon>Solirubrobacterales</taxon>
        <taxon>Baekduiaceae</taxon>
        <taxon>Baekduia</taxon>
    </lineage>
</organism>
<evidence type="ECO:0000313" key="5">
    <source>
        <dbReference type="Proteomes" id="UP000321805"/>
    </source>
</evidence>
<dbReference type="KEGG" id="bsol:FSW04_06050"/>
<dbReference type="PANTHER" id="PTHR44169:SF6">
    <property type="entry name" value="NADPH-DEPENDENT 1-ACYLDIHYDROXYACETONE PHOSPHATE REDUCTASE"/>
    <property type="match status" value="1"/>
</dbReference>
<dbReference type="PROSITE" id="PS00061">
    <property type="entry name" value="ADH_SHORT"/>
    <property type="match status" value="1"/>
</dbReference>
<dbReference type="PRINTS" id="PR00080">
    <property type="entry name" value="SDRFAMILY"/>
</dbReference>